<feature type="chain" id="PRO_5034283196" evidence="1">
    <location>
        <begin position="22"/>
        <end position="361"/>
    </location>
</feature>
<dbReference type="InterPro" id="IPR043037">
    <property type="entry name" value="CfaE_adhesin"/>
</dbReference>
<dbReference type="Gene3D" id="2.60.40.2520">
    <property type="entry name" value="CFA/I fimbrial subunit E, adhesin domain"/>
    <property type="match status" value="1"/>
</dbReference>
<dbReference type="Proteomes" id="UP000004454">
    <property type="component" value="Unassembled WGS sequence"/>
</dbReference>
<feature type="signal peptide" evidence="1">
    <location>
        <begin position="1"/>
        <end position="21"/>
    </location>
</feature>
<comment type="caution">
    <text evidence="2">The sequence shown here is derived from an EMBL/GenBank/DDBJ whole genome shotgun (WGS) entry which is preliminary data.</text>
</comment>
<dbReference type="EMBL" id="AEZJ02000017">
    <property type="protein sequence ID" value="EIG93206.1"/>
    <property type="molecule type" value="Genomic_DNA"/>
</dbReference>
<evidence type="ECO:0000313" key="3">
    <source>
        <dbReference type="Proteomes" id="UP000004454"/>
    </source>
</evidence>
<dbReference type="RefSeq" id="WP_001245990.1">
    <property type="nucleotide sequence ID" value="NZ_AEZJ02000017.1"/>
</dbReference>
<evidence type="ECO:0000313" key="2">
    <source>
        <dbReference type="EMBL" id="EIG93206.1"/>
    </source>
</evidence>
<reference evidence="2 3" key="1">
    <citation type="submission" date="2011-12" db="EMBL/GenBank/DDBJ databases">
        <authorList>
            <person name="Brinkac L."/>
            <person name="Radune D."/>
            <person name="Sanka R."/>
            <person name="Selengut J."/>
            <person name="DebRoy C."/>
            <person name="Feng P."/>
            <person name="Fratamico P.M."/>
            <person name="Kapur V."/>
            <person name="Kariyawasam S."/>
            <person name="Losada L."/>
            <person name="Nierman W.C."/>
            <person name="Nelson K."/>
        </authorList>
    </citation>
    <scope>NUCLEOTIDE SEQUENCE [LARGE SCALE GENOMIC DNA]</scope>
    <source>
        <strain evidence="2 3">97.0246</strain>
    </source>
</reference>
<protein>
    <submittedName>
        <fullName evidence="2">CblD-like pilus biogenesis initiator</fullName>
    </submittedName>
</protein>
<accession>A0A8E0FNC0</accession>
<evidence type="ECO:0000256" key="1">
    <source>
        <dbReference type="SAM" id="SignalP"/>
    </source>
</evidence>
<organism evidence="2 3">
    <name type="scientific">Escherichia coli 97.0246</name>
    <dbReference type="NCBI Taxonomy" id="869670"/>
    <lineage>
        <taxon>Bacteria</taxon>
        <taxon>Pseudomonadati</taxon>
        <taxon>Pseudomonadota</taxon>
        <taxon>Gammaproteobacteria</taxon>
        <taxon>Enterobacterales</taxon>
        <taxon>Enterobacteriaceae</taxon>
        <taxon>Escherichia</taxon>
    </lineage>
</organism>
<name>A0A8E0FNC0_ECOLX</name>
<dbReference type="InterPro" id="IPR010888">
    <property type="entry name" value="CblD"/>
</dbReference>
<dbReference type="AlphaFoldDB" id="A0A8E0FNC0"/>
<dbReference type="Pfam" id="PF07434">
    <property type="entry name" value="CblD"/>
    <property type="match status" value="1"/>
</dbReference>
<sequence>MRNRLIAMILCLFDMAASVQAAPNVTAEVTYDLASGRANYYFWNREDPPAVNYNTTWANYKCDFPENQQSCTSNGNSSSVVVYLTEKRSGMRWPVKLIGYINAEVWQDGPCKGWSKQLALNNGSGYYCMGDDHVQYLAQAKPVTLYLEQAEMKKLPIGGIWEGSVKLRFTTPGTDYTANITLNVLDPNHIDIFFPEFAHATPRVQLDLHPTGSVNGSNYAQDLTMLDMCLYDGFNGNAISYEIMLKDEGRPAAGRRDGYFSIYRQGGTTTDEGERIDYRGKMYNPETGGQIDVRNNENMVWNSINLKRVRPVVLPGIRYAVMCVPTPLTLAVDKFSVMDKQSGYYMGKLSVIFTPSLPTIN</sequence>
<gene>
    <name evidence="2" type="ORF">EC970246_3003</name>
</gene>
<proteinExistence type="predicted"/>
<dbReference type="Gene3D" id="2.60.40.2040">
    <property type="entry name" value="CFA/I fimbrial subunit E, pilin domain"/>
    <property type="match status" value="1"/>
</dbReference>
<keyword evidence="1" id="KW-0732">Signal</keyword>